<dbReference type="GO" id="GO:0005886">
    <property type="term" value="C:plasma membrane"/>
    <property type="evidence" value="ECO:0007669"/>
    <property type="project" value="UniProtKB-SubCell"/>
</dbReference>
<dbReference type="GO" id="GO:0008381">
    <property type="term" value="F:mechanosensitive monoatomic ion channel activity"/>
    <property type="evidence" value="ECO:0007669"/>
    <property type="project" value="UniProtKB-UniRule"/>
</dbReference>
<keyword evidence="10" id="KW-0997">Cell inner membrane</keyword>
<keyword evidence="12" id="KW-1185">Reference proteome</keyword>
<evidence type="ECO:0000313" key="11">
    <source>
        <dbReference type="EMBL" id="ACC97674.1"/>
    </source>
</evidence>
<dbReference type="InterPro" id="IPR036019">
    <property type="entry name" value="MscL_channel"/>
</dbReference>
<dbReference type="SUPFAM" id="SSF81330">
    <property type="entry name" value="Gated mechanosensitive channel"/>
    <property type="match status" value="1"/>
</dbReference>
<keyword evidence="7 10" id="KW-0406">Ion transport</keyword>
<dbReference type="RefSeq" id="WP_012414289.1">
    <property type="nucleotide sequence ID" value="NC_010644.1"/>
</dbReference>
<dbReference type="HOGENOM" id="CLU_095787_2_3_0"/>
<accession>B2KAX8</accession>
<keyword evidence="6 10" id="KW-1133">Transmembrane helix</keyword>
<sequence length="156" mass="17019">MLKKSLVGVVREFKTFAMRGNVMDMAVGVILGAAFGKIVDSLVKDVLMPFLGLLLGKIDFSNLYLVIKQGSVHGPYATLQAAQSAGASTINYGMFLNNIISFIIVAFAIFIMIKFMNNLKRKEEPAPVTTKSCPFCFSDINIQAIKCPDCTADLNK</sequence>
<evidence type="ECO:0000256" key="1">
    <source>
        <dbReference type="ARBA" id="ARBA00004651"/>
    </source>
</evidence>
<evidence type="ECO:0000256" key="3">
    <source>
        <dbReference type="ARBA" id="ARBA00022448"/>
    </source>
</evidence>
<gene>
    <name evidence="10" type="primary">mscL</name>
    <name evidence="11" type="ordered locus">Emin_0108</name>
</gene>
<evidence type="ECO:0000256" key="5">
    <source>
        <dbReference type="ARBA" id="ARBA00022692"/>
    </source>
</evidence>
<evidence type="ECO:0000256" key="8">
    <source>
        <dbReference type="ARBA" id="ARBA00023136"/>
    </source>
</evidence>
<keyword evidence="9 10" id="KW-0407">Ion channel</keyword>
<comment type="subunit">
    <text evidence="10">Homopentamer.</text>
</comment>
<dbReference type="NCBIfam" id="TIGR00220">
    <property type="entry name" value="mscL"/>
    <property type="match status" value="1"/>
</dbReference>
<keyword evidence="5 10" id="KW-0812">Transmembrane</keyword>
<feature type="transmembrane region" description="Helical" evidence="10">
    <location>
        <begin position="94"/>
        <end position="113"/>
    </location>
</feature>
<evidence type="ECO:0000256" key="9">
    <source>
        <dbReference type="ARBA" id="ARBA00023303"/>
    </source>
</evidence>
<dbReference type="NCBIfam" id="NF001843">
    <property type="entry name" value="PRK00567.1-4"/>
    <property type="match status" value="1"/>
</dbReference>
<dbReference type="NCBIfam" id="NF010557">
    <property type="entry name" value="PRK13952.1"/>
    <property type="match status" value="1"/>
</dbReference>
<dbReference type="OrthoDB" id="9810350at2"/>
<comment type="function">
    <text evidence="10">Channel that opens in response to stretch forces in the membrane lipid bilayer. May participate in the regulation of osmotic pressure changes within the cell.</text>
</comment>
<feature type="transmembrane region" description="Helical" evidence="10">
    <location>
        <begin position="21"/>
        <end position="39"/>
    </location>
</feature>
<dbReference type="AlphaFoldDB" id="B2KAX8"/>
<dbReference type="PANTHER" id="PTHR30266:SF2">
    <property type="entry name" value="LARGE-CONDUCTANCE MECHANOSENSITIVE CHANNEL"/>
    <property type="match status" value="1"/>
</dbReference>
<protein>
    <recommendedName>
        <fullName evidence="10">Large-conductance mechanosensitive channel</fullName>
    </recommendedName>
</protein>
<reference evidence="11 12" key="1">
    <citation type="journal article" date="2009" name="Appl. Environ. Microbiol.">
        <title>Genomic analysis of 'Elusimicrobium minutum,' the first cultivated representative of the phylum 'Elusimicrobia' (formerly termite group 1).</title>
        <authorList>
            <person name="Herlemann D.P.R."/>
            <person name="Geissinger O."/>
            <person name="Ikeda-Ohtsubo W."/>
            <person name="Kunin V."/>
            <person name="Sun H."/>
            <person name="Lapidus A."/>
            <person name="Hugenholtz P."/>
            <person name="Brune A."/>
        </authorList>
    </citation>
    <scope>NUCLEOTIDE SEQUENCE [LARGE SCALE GENOMIC DNA]</scope>
    <source>
        <strain evidence="11 12">Pei191</strain>
    </source>
</reference>
<keyword evidence="4 10" id="KW-1003">Cell membrane</keyword>
<evidence type="ECO:0000256" key="10">
    <source>
        <dbReference type="HAMAP-Rule" id="MF_00115"/>
    </source>
</evidence>
<evidence type="ECO:0000256" key="7">
    <source>
        <dbReference type="ARBA" id="ARBA00023065"/>
    </source>
</evidence>
<dbReference type="KEGG" id="emi:Emin_0108"/>
<dbReference type="Gene3D" id="1.10.1200.120">
    <property type="entry name" value="Large-conductance mechanosensitive channel, MscL, domain 1"/>
    <property type="match status" value="1"/>
</dbReference>
<name>B2KAX8_ELUMP</name>
<dbReference type="Pfam" id="PF01741">
    <property type="entry name" value="MscL"/>
    <property type="match status" value="1"/>
</dbReference>
<dbReference type="PROSITE" id="PS01327">
    <property type="entry name" value="MSCL"/>
    <property type="match status" value="1"/>
</dbReference>
<organism evidence="11 12">
    <name type="scientific">Elusimicrobium minutum (strain Pei191)</name>
    <dbReference type="NCBI Taxonomy" id="445932"/>
    <lineage>
        <taxon>Bacteria</taxon>
        <taxon>Pseudomonadati</taxon>
        <taxon>Elusimicrobiota</taxon>
        <taxon>Elusimicrobia</taxon>
        <taxon>Elusimicrobiales</taxon>
        <taxon>Elusimicrobiaceae</taxon>
        <taxon>Elusimicrobium</taxon>
    </lineage>
</organism>
<dbReference type="Proteomes" id="UP000001029">
    <property type="component" value="Chromosome"/>
</dbReference>
<evidence type="ECO:0000256" key="4">
    <source>
        <dbReference type="ARBA" id="ARBA00022475"/>
    </source>
</evidence>
<comment type="similarity">
    <text evidence="2 10">Belongs to the MscL family.</text>
</comment>
<dbReference type="EMBL" id="CP001055">
    <property type="protein sequence ID" value="ACC97674.1"/>
    <property type="molecule type" value="Genomic_DNA"/>
</dbReference>
<evidence type="ECO:0000313" key="12">
    <source>
        <dbReference type="Proteomes" id="UP000001029"/>
    </source>
</evidence>
<dbReference type="InterPro" id="IPR019823">
    <property type="entry name" value="Mechanosensitive_channel_CS"/>
</dbReference>
<evidence type="ECO:0000256" key="2">
    <source>
        <dbReference type="ARBA" id="ARBA00007254"/>
    </source>
</evidence>
<dbReference type="HAMAP" id="MF_00115">
    <property type="entry name" value="MscL"/>
    <property type="match status" value="1"/>
</dbReference>
<dbReference type="InterPro" id="IPR037673">
    <property type="entry name" value="MSC/AndL"/>
</dbReference>
<dbReference type="PRINTS" id="PR01264">
    <property type="entry name" value="MECHCHANNEL"/>
</dbReference>
<proteinExistence type="inferred from homology"/>
<keyword evidence="3 10" id="KW-0813">Transport</keyword>
<dbReference type="PANTHER" id="PTHR30266">
    <property type="entry name" value="MECHANOSENSITIVE CHANNEL MSCL"/>
    <property type="match status" value="1"/>
</dbReference>
<comment type="subcellular location">
    <subcellularLocation>
        <location evidence="10">Cell inner membrane</location>
        <topology evidence="10">Multi-pass membrane protein</topology>
    </subcellularLocation>
    <subcellularLocation>
        <location evidence="1">Cell membrane</location>
        <topology evidence="1">Multi-pass membrane protein</topology>
    </subcellularLocation>
</comment>
<dbReference type="STRING" id="445932.Emin_0108"/>
<keyword evidence="8 10" id="KW-0472">Membrane</keyword>
<dbReference type="InterPro" id="IPR001185">
    <property type="entry name" value="MS_channel"/>
</dbReference>
<evidence type="ECO:0000256" key="6">
    <source>
        <dbReference type="ARBA" id="ARBA00022989"/>
    </source>
</evidence>